<proteinExistence type="predicted"/>
<name>A0A2M7V6I3_9BACT</name>
<feature type="transmembrane region" description="Helical" evidence="1">
    <location>
        <begin position="93"/>
        <end position="118"/>
    </location>
</feature>
<keyword evidence="1" id="KW-0472">Membrane</keyword>
<organism evidence="2 3">
    <name type="scientific">Candidatus Magasanikbacteria bacterium CG_4_10_14_0_2_um_filter_37_12</name>
    <dbReference type="NCBI Taxonomy" id="1974637"/>
    <lineage>
        <taxon>Bacteria</taxon>
        <taxon>Candidatus Magasanikiibacteriota</taxon>
    </lineage>
</organism>
<reference evidence="3" key="1">
    <citation type="submission" date="2017-09" db="EMBL/GenBank/DDBJ databases">
        <title>Depth-based differentiation of microbial function through sediment-hosted aquifers and enrichment of novel symbionts in the deep terrestrial subsurface.</title>
        <authorList>
            <person name="Probst A.J."/>
            <person name="Ladd B."/>
            <person name="Jarett J.K."/>
            <person name="Geller-Mcgrath D.E."/>
            <person name="Sieber C.M.K."/>
            <person name="Emerson J.B."/>
            <person name="Anantharaman K."/>
            <person name="Thomas B.C."/>
            <person name="Malmstrom R."/>
            <person name="Stieglmeier M."/>
            <person name="Klingl A."/>
            <person name="Woyke T."/>
            <person name="Ryan C.M."/>
            <person name="Banfield J.F."/>
        </authorList>
    </citation>
    <scope>NUCLEOTIDE SEQUENCE [LARGE SCALE GENOMIC DNA]</scope>
</reference>
<dbReference type="EMBL" id="PFPK01000048">
    <property type="protein sequence ID" value="PIZ94219.1"/>
    <property type="molecule type" value="Genomic_DNA"/>
</dbReference>
<comment type="caution">
    <text evidence="2">The sequence shown here is derived from an EMBL/GenBank/DDBJ whole genome shotgun (WGS) entry which is preliminary data.</text>
</comment>
<feature type="transmembrane region" description="Helical" evidence="1">
    <location>
        <begin position="16"/>
        <end position="36"/>
    </location>
</feature>
<protein>
    <submittedName>
        <fullName evidence="2">Uncharacterized protein</fullName>
    </submittedName>
</protein>
<feature type="transmembrane region" description="Helical" evidence="1">
    <location>
        <begin position="66"/>
        <end position="87"/>
    </location>
</feature>
<accession>A0A2M7V6I3</accession>
<evidence type="ECO:0000256" key="1">
    <source>
        <dbReference type="SAM" id="Phobius"/>
    </source>
</evidence>
<keyword evidence="1" id="KW-0812">Transmembrane</keyword>
<dbReference type="AlphaFoldDB" id="A0A2M7V6I3"/>
<keyword evidence="1" id="KW-1133">Transmembrane helix</keyword>
<sequence>MSQKIYPLKLYLKDKPILVMFVISLLFNIATWIWLIINVHSYIGQVFLHYNILFGVDLVGEWYRVFYIPVISLLILFFNTILGWLLFHKDKVVSYLLHGVAVLVQILLLVVSAILVFLNI</sequence>
<evidence type="ECO:0000313" key="2">
    <source>
        <dbReference type="EMBL" id="PIZ94219.1"/>
    </source>
</evidence>
<dbReference type="Proteomes" id="UP000228568">
    <property type="component" value="Unassembled WGS sequence"/>
</dbReference>
<evidence type="ECO:0000313" key="3">
    <source>
        <dbReference type="Proteomes" id="UP000228568"/>
    </source>
</evidence>
<gene>
    <name evidence="2" type="ORF">COX81_04180</name>
</gene>